<feature type="chain" id="PRO_5041982521" description="Secreted protein" evidence="1">
    <location>
        <begin position="20"/>
        <end position="165"/>
    </location>
</feature>
<sequence>MKVLFFSLSLLHTLYPSLSAPTTSDSFHLPNFGKQFNGQPKPREPFHAIPRKQCPTTANCCRSWAGSSACSPESSSDCFSASSSSTLKPAIAPCSACCPPNSTLPKSSGRSIVAPSTSPPFASPLVFLIFESAFGRQPGSSYPLCLLATSDQCSRSPEFASGSRH</sequence>
<evidence type="ECO:0000313" key="3">
    <source>
        <dbReference type="Proteomes" id="UP001215598"/>
    </source>
</evidence>
<gene>
    <name evidence="2" type="ORF">B0H16DRAFT_1891513</name>
</gene>
<evidence type="ECO:0000256" key="1">
    <source>
        <dbReference type="SAM" id="SignalP"/>
    </source>
</evidence>
<reference evidence="2" key="1">
    <citation type="submission" date="2023-03" db="EMBL/GenBank/DDBJ databases">
        <title>Massive genome expansion in bonnet fungi (Mycena s.s.) driven by repeated elements and novel gene families across ecological guilds.</title>
        <authorList>
            <consortium name="Lawrence Berkeley National Laboratory"/>
            <person name="Harder C.B."/>
            <person name="Miyauchi S."/>
            <person name="Viragh M."/>
            <person name="Kuo A."/>
            <person name="Thoen E."/>
            <person name="Andreopoulos B."/>
            <person name="Lu D."/>
            <person name="Skrede I."/>
            <person name="Drula E."/>
            <person name="Henrissat B."/>
            <person name="Morin E."/>
            <person name="Kohler A."/>
            <person name="Barry K."/>
            <person name="LaButti K."/>
            <person name="Morin E."/>
            <person name="Salamov A."/>
            <person name="Lipzen A."/>
            <person name="Mereny Z."/>
            <person name="Hegedus B."/>
            <person name="Baldrian P."/>
            <person name="Stursova M."/>
            <person name="Weitz H."/>
            <person name="Taylor A."/>
            <person name="Grigoriev I.V."/>
            <person name="Nagy L.G."/>
            <person name="Martin F."/>
            <person name="Kauserud H."/>
        </authorList>
    </citation>
    <scope>NUCLEOTIDE SEQUENCE</scope>
    <source>
        <strain evidence="2">CBHHK182m</strain>
    </source>
</reference>
<name>A0AAD7MYS6_9AGAR</name>
<protein>
    <recommendedName>
        <fullName evidence="4">Secreted protein</fullName>
    </recommendedName>
</protein>
<dbReference type="AlphaFoldDB" id="A0AAD7MYS6"/>
<evidence type="ECO:0000313" key="2">
    <source>
        <dbReference type="EMBL" id="KAJ7737972.1"/>
    </source>
</evidence>
<feature type="signal peptide" evidence="1">
    <location>
        <begin position="1"/>
        <end position="19"/>
    </location>
</feature>
<comment type="caution">
    <text evidence="2">The sequence shown here is derived from an EMBL/GenBank/DDBJ whole genome shotgun (WGS) entry which is preliminary data.</text>
</comment>
<keyword evidence="3" id="KW-1185">Reference proteome</keyword>
<dbReference type="Proteomes" id="UP001215598">
    <property type="component" value="Unassembled WGS sequence"/>
</dbReference>
<accession>A0AAD7MYS6</accession>
<organism evidence="2 3">
    <name type="scientific">Mycena metata</name>
    <dbReference type="NCBI Taxonomy" id="1033252"/>
    <lineage>
        <taxon>Eukaryota</taxon>
        <taxon>Fungi</taxon>
        <taxon>Dikarya</taxon>
        <taxon>Basidiomycota</taxon>
        <taxon>Agaricomycotina</taxon>
        <taxon>Agaricomycetes</taxon>
        <taxon>Agaricomycetidae</taxon>
        <taxon>Agaricales</taxon>
        <taxon>Marasmiineae</taxon>
        <taxon>Mycenaceae</taxon>
        <taxon>Mycena</taxon>
    </lineage>
</organism>
<evidence type="ECO:0008006" key="4">
    <source>
        <dbReference type="Google" id="ProtNLM"/>
    </source>
</evidence>
<dbReference type="EMBL" id="JARKIB010000114">
    <property type="protein sequence ID" value="KAJ7737972.1"/>
    <property type="molecule type" value="Genomic_DNA"/>
</dbReference>
<proteinExistence type="predicted"/>
<keyword evidence="1" id="KW-0732">Signal</keyword>